<dbReference type="AlphaFoldDB" id="A0AAV7Y846"/>
<sequence>MEITNRNTRNLSFYSILWKFGKYLESTLVGDQEFVPNELIDVFVQSTFQPTDFKRAKKYLQLISNIFNQNLVTLQSISQKKRNRKSKNQKKIKTLFSIAEESQYTLNSVWRTLFKDQEITKATTAPQSNPLRDTKLPDNYSRKYKTIGFLSLKMSPSTRESMEKKTGFLRQRVCTVLSVYKTINLVEEDKKTNHLFWNNYQADLLPDLKKHILLIIKLRNLKRELSCRVRSLLGKYQTRMKKSNQFKNSIIKNNIQKNELIKKLFSELISYISSACEEKINNIQLKESSSSTRNYLNMNLFQKVNLATNKTQKIKIKLNNSKLKSYSIIEHSKKNITNSPRKKHRRKTNSKRKIIVTKFNKIRNKTKKSILIEQNKQLPKENQINQSSNLKLNTIQNQNLDTNLNSNNCITNEKEILKKFEQSITKHIQKFNVNTDYYLNSPQHNKNSFKYYVSNERTNKETEAIEAILSLTLSSLTEDNKLNSQSVELIQNDSNKNNKNNTTRNNIKKYASLPLLLSISKQYENN</sequence>
<evidence type="ECO:0000313" key="2">
    <source>
        <dbReference type="Proteomes" id="UP001146793"/>
    </source>
</evidence>
<evidence type="ECO:0000313" key="1">
    <source>
        <dbReference type="EMBL" id="KAJ3425030.1"/>
    </source>
</evidence>
<dbReference type="Proteomes" id="UP001146793">
    <property type="component" value="Unassembled WGS sequence"/>
</dbReference>
<accession>A0AAV7Y846</accession>
<dbReference type="EMBL" id="JANTQA010000070">
    <property type="protein sequence ID" value="KAJ3425030.1"/>
    <property type="molecule type" value="Genomic_DNA"/>
</dbReference>
<proteinExistence type="predicted"/>
<organism evidence="1 2">
    <name type="scientific">Anaeramoeba flamelloides</name>
    <dbReference type="NCBI Taxonomy" id="1746091"/>
    <lineage>
        <taxon>Eukaryota</taxon>
        <taxon>Metamonada</taxon>
        <taxon>Anaeramoebidae</taxon>
        <taxon>Anaeramoeba</taxon>
    </lineage>
</organism>
<gene>
    <name evidence="1" type="ORF">M0812_27462</name>
</gene>
<reference evidence="1" key="1">
    <citation type="submission" date="2022-08" db="EMBL/GenBank/DDBJ databases">
        <title>Novel sulphate-reducing endosymbionts in the free-living metamonad Anaeramoeba.</title>
        <authorList>
            <person name="Jerlstrom-Hultqvist J."/>
            <person name="Cepicka I."/>
            <person name="Gallot-Lavallee L."/>
            <person name="Salas-Leiva D."/>
            <person name="Curtis B.A."/>
            <person name="Zahonova K."/>
            <person name="Pipaliya S."/>
            <person name="Dacks J."/>
            <person name="Roger A.J."/>
        </authorList>
    </citation>
    <scope>NUCLEOTIDE SEQUENCE</scope>
    <source>
        <strain evidence="1">Busselton2</strain>
    </source>
</reference>
<comment type="caution">
    <text evidence="1">The sequence shown here is derived from an EMBL/GenBank/DDBJ whole genome shotgun (WGS) entry which is preliminary data.</text>
</comment>
<protein>
    <submittedName>
        <fullName evidence="1">Uncharacterized protein</fullName>
    </submittedName>
</protein>
<name>A0AAV7Y846_9EUKA</name>